<evidence type="ECO:0000256" key="1">
    <source>
        <dbReference type="SAM" id="SignalP"/>
    </source>
</evidence>
<comment type="caution">
    <text evidence="2">The sequence shown here is derived from an EMBL/GenBank/DDBJ whole genome shotgun (WGS) entry which is preliminary data.</text>
</comment>
<reference evidence="2" key="1">
    <citation type="submission" date="2020-08" db="EMBL/GenBank/DDBJ databases">
        <title>Genome public.</title>
        <authorList>
            <person name="Liu C."/>
            <person name="Sun Q."/>
        </authorList>
    </citation>
    <scope>NUCLEOTIDE SEQUENCE</scope>
    <source>
        <strain evidence="2">NSJ-31</strain>
    </source>
</reference>
<keyword evidence="1" id="KW-0732">Signal</keyword>
<dbReference type="AlphaFoldDB" id="A0A926I551"/>
<feature type="chain" id="PRO_5036697255" evidence="1">
    <location>
        <begin position="30"/>
        <end position="205"/>
    </location>
</feature>
<dbReference type="EMBL" id="JACRST010000015">
    <property type="protein sequence ID" value="MBC8547173.1"/>
    <property type="molecule type" value="Genomic_DNA"/>
</dbReference>
<evidence type="ECO:0000313" key="2">
    <source>
        <dbReference type="EMBL" id="MBC8547173.1"/>
    </source>
</evidence>
<accession>A0A926I551</accession>
<protein>
    <submittedName>
        <fullName evidence="2">Uncharacterized protein</fullName>
    </submittedName>
</protein>
<dbReference type="RefSeq" id="WP_249283247.1">
    <property type="nucleotide sequence ID" value="NZ_JACRST010000015.1"/>
</dbReference>
<proteinExistence type="predicted"/>
<gene>
    <name evidence="2" type="ORF">H8711_09555</name>
</gene>
<dbReference type="SUPFAM" id="SSF48208">
    <property type="entry name" value="Six-hairpin glycosidases"/>
    <property type="match status" value="1"/>
</dbReference>
<keyword evidence="3" id="KW-1185">Reference proteome</keyword>
<dbReference type="GO" id="GO:0005975">
    <property type="term" value="P:carbohydrate metabolic process"/>
    <property type="evidence" value="ECO:0007669"/>
    <property type="project" value="InterPro"/>
</dbReference>
<name>A0A926I551_9FIRM</name>
<feature type="signal peptide" evidence="1">
    <location>
        <begin position="1"/>
        <end position="29"/>
    </location>
</feature>
<dbReference type="InterPro" id="IPR008928">
    <property type="entry name" value="6-hairpin_glycosidase_sf"/>
</dbReference>
<evidence type="ECO:0000313" key="3">
    <source>
        <dbReference type="Proteomes" id="UP000653127"/>
    </source>
</evidence>
<sequence>MGKGKTFQRAVSIVLAAAMTLGSSLQAVAAPSGSAEGRRGNSNYLSNQGELMDTPLVQLPVGAVRARGWLENQLLLQKDNLTGNMKGYNDYNEATSAWLGSSGESWERGPYYMRGLVALAYVLDDAELKEEAQAWVEAVLKSQRDNGYFGPGANDWWSRMPVLMALRDYYEATEAAGEPDERVISFMENYFRYQEKELPGRPLSN</sequence>
<dbReference type="Proteomes" id="UP000653127">
    <property type="component" value="Unassembled WGS sequence"/>
</dbReference>
<organism evidence="2 3">
    <name type="scientific">Ligaoa zhengdingensis</name>
    <dbReference type="NCBI Taxonomy" id="2763658"/>
    <lineage>
        <taxon>Bacteria</taxon>
        <taxon>Bacillati</taxon>
        <taxon>Bacillota</taxon>
        <taxon>Clostridia</taxon>
        <taxon>Eubacteriales</taxon>
        <taxon>Oscillospiraceae</taxon>
        <taxon>Ligaoa</taxon>
    </lineage>
</organism>